<accession>A0A061B1C9</accession>
<proteinExistence type="predicted"/>
<feature type="transmembrane region" description="Helical" evidence="1">
    <location>
        <begin position="6"/>
        <end position="25"/>
    </location>
</feature>
<name>A0A061B1C9_CYBFA</name>
<gene>
    <name evidence="2" type="ORF">CYFA0S_11e03378g</name>
</gene>
<evidence type="ECO:0000313" key="2">
    <source>
        <dbReference type="EMBL" id="CDR43292.1"/>
    </source>
</evidence>
<dbReference type="AlphaFoldDB" id="A0A061B1C9"/>
<organism evidence="2">
    <name type="scientific">Cyberlindnera fabianii</name>
    <name type="common">Yeast</name>
    <name type="synonym">Hansenula fabianii</name>
    <dbReference type="NCBI Taxonomy" id="36022"/>
    <lineage>
        <taxon>Eukaryota</taxon>
        <taxon>Fungi</taxon>
        <taxon>Dikarya</taxon>
        <taxon>Ascomycota</taxon>
        <taxon>Saccharomycotina</taxon>
        <taxon>Saccharomycetes</taxon>
        <taxon>Phaffomycetales</taxon>
        <taxon>Phaffomycetaceae</taxon>
        <taxon>Cyberlindnera</taxon>
    </lineage>
</organism>
<protein>
    <submittedName>
        <fullName evidence="2">CYFA0S11e03378g1_1</fullName>
    </submittedName>
</protein>
<keyword evidence="1" id="KW-0472">Membrane</keyword>
<sequence length="234" mass="26820">MSTLFYSFTFLPVLLFSTLGLYLVYRRRIVFHTGMILDQVVPMEGHINKMILTVESKDLMTVWSSSHRKLYKITRDGVRWHIQTPSGKNLATLKSSWTEKYIVLAASSPVSQSPFASTPSVIRMESSIISSYNRYKESTFTFGTETSLRWCGLDHFEIIGKYFNHQEEIQILRQRVAFCEGLVENSFVILFDYGKINMEILLSTFLLTLLCQGSPLSKALSYSNTRSSKENSFA</sequence>
<keyword evidence="1" id="KW-0812">Transmembrane</keyword>
<dbReference type="EMBL" id="LK052896">
    <property type="protein sequence ID" value="CDR43292.1"/>
    <property type="molecule type" value="Genomic_DNA"/>
</dbReference>
<dbReference type="VEuPathDB" id="FungiDB:BON22_2955"/>
<reference evidence="2" key="1">
    <citation type="journal article" date="2014" name="Genome Announc.">
        <title>Genome sequence of the yeast Cyberlindnera fabianii (Hansenula fabianii).</title>
        <authorList>
            <person name="Freel K.C."/>
            <person name="Sarilar V."/>
            <person name="Neuveglise C."/>
            <person name="Devillers H."/>
            <person name="Friedrich A."/>
            <person name="Schacherer J."/>
        </authorList>
    </citation>
    <scope>NUCLEOTIDE SEQUENCE</scope>
    <source>
        <strain evidence="2">YJS4271</strain>
    </source>
</reference>
<evidence type="ECO:0000256" key="1">
    <source>
        <dbReference type="SAM" id="Phobius"/>
    </source>
</evidence>
<keyword evidence="1" id="KW-1133">Transmembrane helix</keyword>